<dbReference type="Proteomes" id="UP001530315">
    <property type="component" value="Unassembled WGS sequence"/>
</dbReference>
<organism evidence="2 3">
    <name type="scientific">Stephanodiscus triporus</name>
    <dbReference type="NCBI Taxonomy" id="2934178"/>
    <lineage>
        <taxon>Eukaryota</taxon>
        <taxon>Sar</taxon>
        <taxon>Stramenopiles</taxon>
        <taxon>Ochrophyta</taxon>
        <taxon>Bacillariophyta</taxon>
        <taxon>Coscinodiscophyceae</taxon>
        <taxon>Thalassiosirophycidae</taxon>
        <taxon>Stephanodiscales</taxon>
        <taxon>Stephanodiscaceae</taxon>
        <taxon>Stephanodiscus</taxon>
    </lineage>
</organism>
<name>A0ABD3P9F3_9STRA</name>
<proteinExistence type="predicted"/>
<sequence length="150" mass="17064">MREMLSTRKQVVETKTARLSYALGIVNGLERDVKEGKRREEERRREELRRAQNASKKDKPYHQDGDSDNDGCDEEGIAHCQTTKKTDEICNSVITNEEANSNAIASDVLKSEKIKVRSSRKLKTIALNRNAYDKGVIDSKEIDLNQQAIK</sequence>
<dbReference type="AlphaFoldDB" id="A0ABD3P9F3"/>
<evidence type="ECO:0000313" key="2">
    <source>
        <dbReference type="EMBL" id="KAL3783811.1"/>
    </source>
</evidence>
<feature type="region of interest" description="Disordered" evidence="1">
    <location>
        <begin position="30"/>
        <end position="75"/>
    </location>
</feature>
<keyword evidence="3" id="KW-1185">Reference proteome</keyword>
<gene>
    <name evidence="2" type="ORF">ACHAW5_003207</name>
</gene>
<reference evidence="2 3" key="1">
    <citation type="submission" date="2024-10" db="EMBL/GenBank/DDBJ databases">
        <title>Updated reference genomes for cyclostephanoid diatoms.</title>
        <authorList>
            <person name="Roberts W.R."/>
            <person name="Alverson A.J."/>
        </authorList>
    </citation>
    <scope>NUCLEOTIDE SEQUENCE [LARGE SCALE GENOMIC DNA]</scope>
    <source>
        <strain evidence="2 3">AJA276-08</strain>
    </source>
</reference>
<evidence type="ECO:0000256" key="1">
    <source>
        <dbReference type="SAM" id="MobiDB-lite"/>
    </source>
</evidence>
<protein>
    <submittedName>
        <fullName evidence="2">Uncharacterized protein</fullName>
    </submittedName>
</protein>
<dbReference type="EMBL" id="JALLAZ020000954">
    <property type="protein sequence ID" value="KAL3783811.1"/>
    <property type="molecule type" value="Genomic_DNA"/>
</dbReference>
<accession>A0ABD3P9F3</accession>
<comment type="caution">
    <text evidence="2">The sequence shown here is derived from an EMBL/GenBank/DDBJ whole genome shotgun (WGS) entry which is preliminary data.</text>
</comment>
<feature type="compositionally biased region" description="Acidic residues" evidence="1">
    <location>
        <begin position="66"/>
        <end position="75"/>
    </location>
</feature>
<evidence type="ECO:0000313" key="3">
    <source>
        <dbReference type="Proteomes" id="UP001530315"/>
    </source>
</evidence>
<feature type="compositionally biased region" description="Basic and acidic residues" evidence="1">
    <location>
        <begin position="30"/>
        <end position="65"/>
    </location>
</feature>